<dbReference type="Proteomes" id="UP001589747">
    <property type="component" value="Unassembled WGS sequence"/>
</dbReference>
<accession>A0ABV5KZF7</accession>
<dbReference type="PANTHER" id="PTHR42924:SF3">
    <property type="entry name" value="POLYMERASE_HISTIDINOL PHOSPHATASE N-TERMINAL DOMAIN-CONTAINING PROTEIN"/>
    <property type="match status" value="1"/>
</dbReference>
<name>A0ABV5KZF7_9BACL</name>
<dbReference type="SUPFAM" id="SSF89550">
    <property type="entry name" value="PHP domain-like"/>
    <property type="match status" value="1"/>
</dbReference>
<gene>
    <name evidence="2" type="ORF">ACFFSY_31915</name>
</gene>
<dbReference type="InterPro" id="IPR004013">
    <property type="entry name" value="PHP_dom"/>
</dbReference>
<dbReference type="InterPro" id="IPR003141">
    <property type="entry name" value="Pol/His_phosphatase_N"/>
</dbReference>
<dbReference type="InterPro" id="IPR052018">
    <property type="entry name" value="PHP_domain"/>
</dbReference>
<keyword evidence="3" id="KW-1185">Reference proteome</keyword>
<reference evidence="2 3" key="1">
    <citation type="submission" date="2024-09" db="EMBL/GenBank/DDBJ databases">
        <authorList>
            <person name="Sun Q."/>
            <person name="Mori K."/>
        </authorList>
    </citation>
    <scope>NUCLEOTIDE SEQUENCE [LARGE SCALE GENOMIC DNA]</scope>
    <source>
        <strain evidence="2 3">TISTR 2452</strain>
    </source>
</reference>
<evidence type="ECO:0000313" key="2">
    <source>
        <dbReference type="EMBL" id="MFB9330574.1"/>
    </source>
</evidence>
<dbReference type="SMART" id="SM00481">
    <property type="entry name" value="POLIIIAc"/>
    <property type="match status" value="1"/>
</dbReference>
<evidence type="ECO:0000259" key="1">
    <source>
        <dbReference type="SMART" id="SM00481"/>
    </source>
</evidence>
<dbReference type="Pfam" id="PF02811">
    <property type="entry name" value="PHP"/>
    <property type="match status" value="1"/>
</dbReference>
<dbReference type="Gene3D" id="1.10.150.650">
    <property type="match status" value="1"/>
</dbReference>
<dbReference type="CDD" id="cd07438">
    <property type="entry name" value="PHP_HisPPase_AMP"/>
    <property type="match status" value="1"/>
</dbReference>
<dbReference type="PANTHER" id="PTHR42924">
    <property type="entry name" value="EXONUCLEASE"/>
    <property type="match status" value="1"/>
</dbReference>
<evidence type="ECO:0000313" key="3">
    <source>
        <dbReference type="Proteomes" id="UP001589747"/>
    </source>
</evidence>
<dbReference type="EMBL" id="JBHMDO010000048">
    <property type="protein sequence ID" value="MFB9330574.1"/>
    <property type="molecule type" value="Genomic_DNA"/>
</dbReference>
<dbReference type="RefSeq" id="WP_377501913.1">
    <property type="nucleotide sequence ID" value="NZ_JBHMDO010000048.1"/>
</dbReference>
<dbReference type="Gene3D" id="3.20.20.140">
    <property type="entry name" value="Metal-dependent hydrolases"/>
    <property type="match status" value="1"/>
</dbReference>
<organism evidence="2 3">
    <name type="scientific">Paenibacillus aurantiacus</name>
    <dbReference type="NCBI Taxonomy" id="1936118"/>
    <lineage>
        <taxon>Bacteria</taxon>
        <taxon>Bacillati</taxon>
        <taxon>Bacillota</taxon>
        <taxon>Bacilli</taxon>
        <taxon>Bacillales</taxon>
        <taxon>Paenibacillaceae</taxon>
        <taxon>Paenibacillus</taxon>
    </lineage>
</organism>
<proteinExistence type="predicted"/>
<feature type="domain" description="Polymerase/histidinol phosphatase N-terminal" evidence="1">
    <location>
        <begin position="6"/>
        <end position="71"/>
    </location>
</feature>
<sequence>MAVKLADLHTHTTASDGLQRPADNVRMAKAAGLAAIGISDHDTVDGIEEAMNEGERLGISVVPGVEISTFAEGCDIHILGYYTDWRSDRWQDKLRTLLNGRNRRNELILEKLDKLGIPITMPEVLAEARRTGKDGGTIGRPHIAAVLLARGVVGSMQEAFDIYLGSGGKAYASAPRLSPFEALEWIREAGGTSVIAHPGIYGNDDLVQAIVRAGAEGIEVYHSDHTLTDELKYGELARQHGLIVTGGSDFHGVREGEDVFHGPIGYRTVDAAVLKQLNPAWRI</sequence>
<comment type="caution">
    <text evidence="2">The sequence shown here is derived from an EMBL/GenBank/DDBJ whole genome shotgun (WGS) entry which is preliminary data.</text>
</comment>
<dbReference type="InterPro" id="IPR016195">
    <property type="entry name" value="Pol/histidinol_Pase-like"/>
</dbReference>
<protein>
    <submittedName>
        <fullName evidence="2">PHP domain-containing protein</fullName>
    </submittedName>
</protein>